<dbReference type="GO" id="GO:0003677">
    <property type="term" value="F:DNA binding"/>
    <property type="evidence" value="ECO:0007669"/>
    <property type="project" value="UniProtKB-KW"/>
</dbReference>
<dbReference type="SMART" id="SM00530">
    <property type="entry name" value="HTH_XRE"/>
    <property type="match status" value="1"/>
</dbReference>
<evidence type="ECO:0000259" key="1">
    <source>
        <dbReference type="PROSITE" id="PS50943"/>
    </source>
</evidence>
<dbReference type="EMBL" id="FOQY01000036">
    <property type="protein sequence ID" value="SFK82106.1"/>
    <property type="molecule type" value="Genomic_DNA"/>
</dbReference>
<dbReference type="SUPFAM" id="SSF47413">
    <property type="entry name" value="lambda repressor-like DNA-binding domains"/>
    <property type="match status" value="1"/>
</dbReference>
<evidence type="ECO:0000313" key="3">
    <source>
        <dbReference type="Proteomes" id="UP000199111"/>
    </source>
</evidence>
<sequence length="102" mass="11369">MTAFHRWDDVRREVFDGEDLAAIDRGATEAVTAVRLAAMRRQLGLRQADVAERMHVRQERISAIERGDPTSATLSTLIAYVRALGGQLEVVATVDDTRYKIA</sequence>
<dbReference type="AlphaFoldDB" id="A0A1I4CPX8"/>
<proteinExistence type="predicted"/>
<gene>
    <name evidence="2" type="ORF">SAMN05216275_13674</name>
</gene>
<dbReference type="InterPro" id="IPR001387">
    <property type="entry name" value="Cro/C1-type_HTH"/>
</dbReference>
<keyword evidence="3" id="KW-1185">Reference proteome</keyword>
<dbReference type="GeneID" id="96302612"/>
<organism evidence="2 3">
    <name type="scientific">Streptosporangium canum</name>
    <dbReference type="NCBI Taxonomy" id="324952"/>
    <lineage>
        <taxon>Bacteria</taxon>
        <taxon>Bacillati</taxon>
        <taxon>Actinomycetota</taxon>
        <taxon>Actinomycetes</taxon>
        <taxon>Streptosporangiales</taxon>
        <taxon>Streptosporangiaceae</taxon>
        <taxon>Streptosporangium</taxon>
    </lineage>
</organism>
<name>A0A1I4CPX8_9ACTN</name>
<keyword evidence="2" id="KW-0238">DNA-binding</keyword>
<dbReference type="RefSeq" id="WP_093891161.1">
    <property type="nucleotide sequence ID" value="NZ_FOQY01000036.1"/>
</dbReference>
<reference evidence="3" key="1">
    <citation type="submission" date="2016-10" db="EMBL/GenBank/DDBJ databases">
        <authorList>
            <person name="Varghese N."/>
            <person name="Submissions S."/>
        </authorList>
    </citation>
    <scope>NUCLEOTIDE SEQUENCE [LARGE SCALE GENOMIC DNA]</scope>
    <source>
        <strain evidence="3">CGMCC 4.2126</strain>
    </source>
</reference>
<accession>A0A1I4CPX8</accession>
<dbReference type="Gene3D" id="1.10.260.40">
    <property type="entry name" value="lambda repressor-like DNA-binding domains"/>
    <property type="match status" value="1"/>
</dbReference>
<dbReference type="PROSITE" id="PS50943">
    <property type="entry name" value="HTH_CROC1"/>
    <property type="match status" value="1"/>
</dbReference>
<dbReference type="CDD" id="cd00093">
    <property type="entry name" value="HTH_XRE"/>
    <property type="match status" value="1"/>
</dbReference>
<dbReference type="InterPro" id="IPR010982">
    <property type="entry name" value="Lambda_DNA-bd_dom_sf"/>
</dbReference>
<dbReference type="Pfam" id="PF01381">
    <property type="entry name" value="HTH_3"/>
    <property type="match status" value="1"/>
</dbReference>
<evidence type="ECO:0000313" key="2">
    <source>
        <dbReference type="EMBL" id="SFK82106.1"/>
    </source>
</evidence>
<dbReference type="Proteomes" id="UP000199111">
    <property type="component" value="Unassembled WGS sequence"/>
</dbReference>
<protein>
    <submittedName>
        <fullName evidence="2">DNA-binding transcriptional regulator, XRE-family HTH domain</fullName>
    </submittedName>
</protein>
<feature type="domain" description="HTH cro/C1-type" evidence="1">
    <location>
        <begin position="36"/>
        <end position="91"/>
    </location>
</feature>